<dbReference type="PANTHER" id="PTHR30002:SF4">
    <property type="entry name" value="EPOXYQUEUOSINE REDUCTASE"/>
    <property type="match status" value="1"/>
</dbReference>
<gene>
    <name evidence="7" type="ORF">BWQ96_00588</name>
</gene>
<keyword evidence="1" id="KW-0411">Iron-sulfur</keyword>
<dbReference type="SUPFAM" id="SSF54862">
    <property type="entry name" value="4Fe-4S ferredoxins"/>
    <property type="match status" value="1"/>
</dbReference>
<dbReference type="InterPro" id="IPR017900">
    <property type="entry name" value="4Fe4S_Fe_S_CS"/>
</dbReference>
<protein>
    <submittedName>
        <fullName evidence="7">Epoxyqueuosine reductase</fullName>
    </submittedName>
</protein>
<dbReference type="OrthoDB" id="448200at2759"/>
<dbReference type="InterPro" id="IPR013542">
    <property type="entry name" value="QueG_DUF1730"/>
</dbReference>
<dbReference type="Proteomes" id="UP000247409">
    <property type="component" value="Unassembled WGS sequence"/>
</dbReference>
<name>A0A2V3J502_9FLOR</name>
<dbReference type="EMBL" id="NBIV01000004">
    <property type="protein sequence ID" value="PXF49518.1"/>
    <property type="molecule type" value="Genomic_DNA"/>
</dbReference>
<keyword evidence="1" id="KW-0479">Metal-binding</keyword>
<keyword evidence="3" id="KW-0819">tRNA processing</keyword>
<dbReference type="Pfam" id="PF08331">
    <property type="entry name" value="QueG_DUF1730"/>
    <property type="match status" value="1"/>
</dbReference>
<evidence type="ECO:0000259" key="6">
    <source>
        <dbReference type="PROSITE" id="PS51379"/>
    </source>
</evidence>
<evidence type="ECO:0000256" key="2">
    <source>
        <dbReference type="ARBA" id="ARBA00022490"/>
    </source>
</evidence>
<dbReference type="GO" id="GO:0008616">
    <property type="term" value="P:tRNA queuosine(34) biosynthetic process"/>
    <property type="evidence" value="ECO:0007669"/>
    <property type="project" value="UniProtKB-KW"/>
</dbReference>
<keyword evidence="5" id="KW-0560">Oxidoreductase</keyword>
<dbReference type="GO" id="GO:0051539">
    <property type="term" value="F:4 iron, 4 sulfur cluster binding"/>
    <property type="evidence" value="ECO:0007669"/>
    <property type="project" value="UniProtKB-KW"/>
</dbReference>
<dbReference type="PROSITE" id="PS00198">
    <property type="entry name" value="4FE4S_FER_1"/>
    <property type="match status" value="1"/>
</dbReference>
<keyword evidence="4" id="KW-0671">Queuosine biosynthesis</keyword>
<evidence type="ECO:0000256" key="5">
    <source>
        <dbReference type="ARBA" id="ARBA00023002"/>
    </source>
</evidence>
<evidence type="ECO:0000256" key="1">
    <source>
        <dbReference type="ARBA" id="ARBA00022485"/>
    </source>
</evidence>
<keyword evidence="2" id="KW-0963">Cytoplasm</keyword>
<evidence type="ECO:0000313" key="7">
    <source>
        <dbReference type="EMBL" id="PXF49518.1"/>
    </source>
</evidence>
<sequence>MVMWFANRGWLCSGVIVKMGRRSAPADVVHVWKREMARNNWIGKKSDIVECDREKLLEIKNELKSKARRLGLSLIGVTSPKPSARFEKYKQWLQNSYHGELDYMEREDRVARRRNPGLILPGAQSVIMVGMFYWPGQNGFPKEHEVSITHARNSSNGDETRGVVSSYAWGEDYHRILERKLKTLGKQLNKVAGGVGRFYVDTGAVLERDFAERAGLGFIGKNSLLIHPRGGSGFFIGELFSTVALPVDGDEEMKPGRGRAGCGKCTKCMVACPTGAIVEERVVDARKCISYLTIELKGDIAEELRPLMGNRVYGCDICQQVCPWNRIKWREDDGNAAWSPLFGAIEKEVSTPKLTELVLMDESEFAKRFEKSAVRRIGAERMARNAAVALGNGGAGAADLRALRIAATRHRSALVRRHARWALRRIMRRA</sequence>
<organism evidence="7 8">
    <name type="scientific">Gracilariopsis chorda</name>
    <dbReference type="NCBI Taxonomy" id="448386"/>
    <lineage>
        <taxon>Eukaryota</taxon>
        <taxon>Rhodophyta</taxon>
        <taxon>Florideophyceae</taxon>
        <taxon>Rhodymeniophycidae</taxon>
        <taxon>Gracilariales</taxon>
        <taxon>Gracilariaceae</taxon>
        <taxon>Gracilariopsis</taxon>
    </lineage>
</organism>
<feature type="domain" description="4Fe-4S ferredoxin-type" evidence="6">
    <location>
        <begin position="253"/>
        <end position="282"/>
    </location>
</feature>
<keyword evidence="1" id="KW-0004">4Fe-4S</keyword>
<keyword evidence="8" id="KW-1185">Reference proteome</keyword>
<evidence type="ECO:0000256" key="4">
    <source>
        <dbReference type="ARBA" id="ARBA00022785"/>
    </source>
</evidence>
<comment type="caution">
    <text evidence="7">The sequence shown here is derived from an EMBL/GenBank/DDBJ whole genome shotgun (WGS) entry which is preliminary data.</text>
</comment>
<dbReference type="GO" id="GO:0052693">
    <property type="term" value="F:epoxyqueuosine reductase activity"/>
    <property type="evidence" value="ECO:0007669"/>
    <property type="project" value="TreeGrafter"/>
</dbReference>
<evidence type="ECO:0000256" key="3">
    <source>
        <dbReference type="ARBA" id="ARBA00022694"/>
    </source>
</evidence>
<reference evidence="7 8" key="1">
    <citation type="journal article" date="2018" name="Mol. Biol. Evol.">
        <title>Analysis of the draft genome of the red seaweed Gracilariopsis chorda provides insights into genome size evolution in Rhodophyta.</title>
        <authorList>
            <person name="Lee J."/>
            <person name="Yang E.C."/>
            <person name="Graf L."/>
            <person name="Yang J.H."/>
            <person name="Qiu H."/>
            <person name="Zel Zion U."/>
            <person name="Chan C.X."/>
            <person name="Stephens T.G."/>
            <person name="Weber A.P.M."/>
            <person name="Boo G.H."/>
            <person name="Boo S.M."/>
            <person name="Kim K.M."/>
            <person name="Shin Y."/>
            <person name="Jung M."/>
            <person name="Lee S.J."/>
            <person name="Yim H.S."/>
            <person name="Lee J.H."/>
            <person name="Bhattacharya D."/>
            <person name="Yoon H.S."/>
        </authorList>
    </citation>
    <scope>NUCLEOTIDE SEQUENCE [LARGE SCALE GENOMIC DNA]</scope>
    <source>
        <strain evidence="7 8">SKKU-2015</strain>
        <tissue evidence="7">Whole body</tissue>
    </source>
</reference>
<proteinExistence type="predicted"/>
<evidence type="ECO:0000313" key="8">
    <source>
        <dbReference type="Proteomes" id="UP000247409"/>
    </source>
</evidence>
<dbReference type="InterPro" id="IPR004453">
    <property type="entry name" value="QueG"/>
</dbReference>
<dbReference type="InterPro" id="IPR017896">
    <property type="entry name" value="4Fe4S_Fe-S-bd"/>
</dbReference>
<dbReference type="STRING" id="448386.A0A2V3J502"/>
<dbReference type="AlphaFoldDB" id="A0A2V3J502"/>
<dbReference type="Pfam" id="PF13484">
    <property type="entry name" value="Fer4_16"/>
    <property type="match status" value="1"/>
</dbReference>
<dbReference type="PROSITE" id="PS51379">
    <property type="entry name" value="4FE4S_FER_2"/>
    <property type="match status" value="1"/>
</dbReference>
<dbReference type="PANTHER" id="PTHR30002">
    <property type="entry name" value="EPOXYQUEUOSINE REDUCTASE"/>
    <property type="match status" value="1"/>
</dbReference>
<keyword evidence="1" id="KW-0408">Iron</keyword>
<dbReference type="NCBIfam" id="TIGR00276">
    <property type="entry name" value="tRNA epoxyqueuosine(34) reductase QueG"/>
    <property type="match status" value="1"/>
</dbReference>
<dbReference type="Gene3D" id="3.30.70.20">
    <property type="match status" value="1"/>
</dbReference>
<accession>A0A2V3J502</accession>